<organism evidence="1">
    <name type="scientific">gut metagenome</name>
    <dbReference type="NCBI Taxonomy" id="749906"/>
    <lineage>
        <taxon>unclassified sequences</taxon>
        <taxon>metagenomes</taxon>
        <taxon>organismal metagenomes</taxon>
    </lineage>
</organism>
<dbReference type="AlphaFoldDB" id="J9GCK6"/>
<evidence type="ECO:0008006" key="2">
    <source>
        <dbReference type="Google" id="ProtNLM"/>
    </source>
</evidence>
<sequence>METVQRVTAGSASATLETDDLGRWEAYAGLGLDGEWNGAQMGVSAESLWGPDQQQSWQLRAKVVWEM</sequence>
<name>J9GCK6_9ZZZZ</name>
<accession>J9GCK6</accession>
<dbReference type="EMBL" id="AMCI01004931">
    <property type="protein sequence ID" value="EJW97119.1"/>
    <property type="molecule type" value="Genomic_DNA"/>
</dbReference>
<proteinExistence type="predicted"/>
<gene>
    <name evidence="1" type="ORF">EVA_14775</name>
</gene>
<protein>
    <recommendedName>
        <fullName evidence="2">Autotransporter outer membrane beta-barrel domain-containing protein</fullName>
    </recommendedName>
</protein>
<reference evidence="1" key="1">
    <citation type="journal article" date="2012" name="PLoS ONE">
        <title>Gene sets for utilization of primary and secondary nutrition supplies in the distal gut of endangered iberian lynx.</title>
        <authorList>
            <person name="Alcaide M."/>
            <person name="Messina E."/>
            <person name="Richter M."/>
            <person name="Bargiela R."/>
            <person name="Peplies J."/>
            <person name="Huws S.A."/>
            <person name="Newbold C.J."/>
            <person name="Golyshin P.N."/>
            <person name="Simon M.A."/>
            <person name="Lopez G."/>
            <person name="Yakimov M.M."/>
            <person name="Ferrer M."/>
        </authorList>
    </citation>
    <scope>NUCLEOTIDE SEQUENCE</scope>
</reference>
<comment type="caution">
    <text evidence="1">The sequence shown here is derived from an EMBL/GenBank/DDBJ whole genome shotgun (WGS) entry which is preliminary data.</text>
</comment>
<evidence type="ECO:0000313" key="1">
    <source>
        <dbReference type="EMBL" id="EJW97119.1"/>
    </source>
</evidence>